<feature type="domain" description="HAMP" evidence="13">
    <location>
        <begin position="171"/>
        <end position="223"/>
    </location>
</feature>
<keyword evidence="4" id="KW-0597">Phosphoprotein</keyword>
<accession>A0ABQ0BE21</accession>
<dbReference type="InterPro" id="IPR003660">
    <property type="entry name" value="HAMP_dom"/>
</dbReference>
<dbReference type="SMART" id="SM00387">
    <property type="entry name" value="HATPase_c"/>
    <property type="match status" value="1"/>
</dbReference>
<dbReference type="PANTHER" id="PTHR45528:SF8">
    <property type="entry name" value="HISTIDINE KINASE"/>
    <property type="match status" value="1"/>
</dbReference>
<name>A0ABQ0BE21_9FIRM</name>
<keyword evidence="8 11" id="KW-1133">Transmembrane helix</keyword>
<evidence type="ECO:0000256" key="3">
    <source>
        <dbReference type="ARBA" id="ARBA00012438"/>
    </source>
</evidence>
<dbReference type="CDD" id="cd00082">
    <property type="entry name" value="HisKA"/>
    <property type="match status" value="1"/>
</dbReference>
<dbReference type="InterPro" id="IPR003594">
    <property type="entry name" value="HATPase_dom"/>
</dbReference>
<feature type="transmembrane region" description="Helical" evidence="11">
    <location>
        <begin position="149"/>
        <end position="167"/>
    </location>
</feature>
<protein>
    <recommendedName>
        <fullName evidence="3">histidine kinase</fullName>
        <ecNumber evidence="3">2.7.13.3</ecNumber>
    </recommendedName>
</protein>
<dbReference type="InterPro" id="IPR036097">
    <property type="entry name" value="HisK_dim/P_sf"/>
</dbReference>
<dbReference type="SMART" id="SM00388">
    <property type="entry name" value="HisKA"/>
    <property type="match status" value="1"/>
</dbReference>
<evidence type="ECO:0000256" key="1">
    <source>
        <dbReference type="ARBA" id="ARBA00000085"/>
    </source>
</evidence>
<keyword evidence="9" id="KW-0902">Two-component regulatory system</keyword>
<evidence type="ECO:0000259" key="12">
    <source>
        <dbReference type="PROSITE" id="PS50109"/>
    </source>
</evidence>
<dbReference type="InterPro" id="IPR050398">
    <property type="entry name" value="HssS/ArlS-like"/>
</dbReference>
<dbReference type="Pfam" id="PF00512">
    <property type="entry name" value="HisKA"/>
    <property type="match status" value="1"/>
</dbReference>
<keyword evidence="15" id="KW-1185">Reference proteome</keyword>
<comment type="subcellular location">
    <subcellularLocation>
        <location evidence="2">Membrane</location>
        <topology evidence="2">Multi-pass membrane protein</topology>
    </subcellularLocation>
</comment>
<dbReference type="Pfam" id="PF02518">
    <property type="entry name" value="HATPase_c"/>
    <property type="match status" value="1"/>
</dbReference>
<evidence type="ECO:0000256" key="6">
    <source>
        <dbReference type="ARBA" id="ARBA00022692"/>
    </source>
</evidence>
<evidence type="ECO:0000256" key="2">
    <source>
        <dbReference type="ARBA" id="ARBA00004141"/>
    </source>
</evidence>
<evidence type="ECO:0000256" key="5">
    <source>
        <dbReference type="ARBA" id="ARBA00022679"/>
    </source>
</evidence>
<proteinExistence type="predicted"/>
<dbReference type="PRINTS" id="PR00344">
    <property type="entry name" value="BCTRLSENSOR"/>
</dbReference>
<evidence type="ECO:0000259" key="13">
    <source>
        <dbReference type="PROSITE" id="PS50885"/>
    </source>
</evidence>
<dbReference type="PROSITE" id="PS50885">
    <property type="entry name" value="HAMP"/>
    <property type="match status" value="1"/>
</dbReference>
<dbReference type="InterPro" id="IPR036890">
    <property type="entry name" value="HATPase_C_sf"/>
</dbReference>
<dbReference type="Gene3D" id="3.30.565.10">
    <property type="entry name" value="Histidine kinase-like ATPase, C-terminal domain"/>
    <property type="match status" value="1"/>
</dbReference>
<organism evidence="14 15">
    <name type="scientific">Blautia hominis</name>
    <dbReference type="NCBI Taxonomy" id="2025493"/>
    <lineage>
        <taxon>Bacteria</taxon>
        <taxon>Bacillati</taxon>
        <taxon>Bacillota</taxon>
        <taxon>Clostridia</taxon>
        <taxon>Lachnospirales</taxon>
        <taxon>Lachnospiraceae</taxon>
        <taxon>Blautia</taxon>
    </lineage>
</organism>
<dbReference type="EMBL" id="BAABYW010000001">
    <property type="protein sequence ID" value="GAA6409669.1"/>
    <property type="molecule type" value="Genomic_DNA"/>
</dbReference>
<comment type="caution">
    <text evidence="14">The sequence shown here is derived from an EMBL/GenBank/DDBJ whole genome shotgun (WGS) entry which is preliminary data.</text>
</comment>
<sequence>MERERSLKWLFIKYLVSWLLGSLILAFLGFILMSLAMQAGYIYPANYGDIEYEREKDNLKNTEEIRMEDIPPLMDYALFTEEGTWKEGTIPEKDAEKAWEVSHRGYSGISRIFYRLVEREGEVLVLRYSIKAQFAYPKLRKYLPAAEEIIYGCVILEILAFLMYMAVRFGRMLERKMNGIQSAIEKIEQENLEFQVQNCGVREIDRVGAALDHMKEALKKSLMSQWDMEKARQEKISALAHDLKTPITIVRGYNELLLESTLKEEERACVEAIEVSIRQMQGYVEQLLDMTRGKQPAGFVKKIVCADAFLEEIHKKSQGLAAEKQAVLMWKAAEIRREIQADEQRLERALLNIIANAAEYAGQGGTICLGTSAPEDGLEIVVEDSGPGFTGEALKKGKEEFYTGSSARSGGVHSGLGLFIADRIIEEHGGRLELGNSEVFGGGCVRVWLPW</sequence>
<feature type="domain" description="Histidine kinase" evidence="12">
    <location>
        <begin position="238"/>
        <end position="451"/>
    </location>
</feature>
<dbReference type="SUPFAM" id="SSF55874">
    <property type="entry name" value="ATPase domain of HSP90 chaperone/DNA topoisomerase II/histidine kinase"/>
    <property type="match status" value="1"/>
</dbReference>
<dbReference type="SUPFAM" id="SSF47384">
    <property type="entry name" value="Homodimeric domain of signal transducing histidine kinase"/>
    <property type="match status" value="1"/>
</dbReference>
<evidence type="ECO:0000256" key="10">
    <source>
        <dbReference type="ARBA" id="ARBA00023136"/>
    </source>
</evidence>
<dbReference type="PROSITE" id="PS50109">
    <property type="entry name" value="HIS_KIN"/>
    <property type="match status" value="1"/>
</dbReference>
<comment type="catalytic activity">
    <reaction evidence="1">
        <text>ATP + protein L-histidine = ADP + protein N-phospho-L-histidine.</text>
        <dbReference type="EC" id="2.7.13.3"/>
    </reaction>
</comment>
<keyword evidence="10 11" id="KW-0472">Membrane</keyword>
<dbReference type="PANTHER" id="PTHR45528">
    <property type="entry name" value="SENSOR HISTIDINE KINASE CPXA"/>
    <property type="match status" value="1"/>
</dbReference>
<keyword evidence="6 11" id="KW-0812">Transmembrane</keyword>
<evidence type="ECO:0000313" key="15">
    <source>
        <dbReference type="Proteomes" id="UP001600943"/>
    </source>
</evidence>
<reference evidence="14 15" key="1">
    <citation type="submission" date="2024-04" db="EMBL/GenBank/DDBJ databases">
        <title>Defined microbial consortia suppress multidrug-resistant proinflammatory Enterobacteriaceae via ecological control.</title>
        <authorList>
            <person name="Furuichi M."/>
            <person name="Kawaguchi T."/>
            <person name="Pust M."/>
            <person name="Yasuma K."/>
            <person name="Plichta D."/>
            <person name="Hasegawa N."/>
            <person name="Ohya T."/>
            <person name="Bhattarai S."/>
            <person name="Sasajima S."/>
            <person name="Aoto Y."/>
            <person name="Tuganbaev T."/>
            <person name="Yaginuma M."/>
            <person name="Ueda M."/>
            <person name="Okahashi N."/>
            <person name="Amafuji K."/>
            <person name="Kiridooshi Y."/>
            <person name="Sugita K."/>
            <person name="Strazar M."/>
            <person name="Skelly A."/>
            <person name="Suda W."/>
            <person name="Hattori M."/>
            <person name="Nakamoto N."/>
            <person name="Caballero S."/>
            <person name="Norman J."/>
            <person name="Olle B."/>
            <person name="Tanoue T."/>
            <person name="Arita M."/>
            <person name="Bucci V."/>
            <person name="Atarashi K."/>
            <person name="Xavier R."/>
            <person name="Honda K."/>
        </authorList>
    </citation>
    <scope>NUCLEOTIDE SEQUENCE [LARGE SCALE GENOMIC DNA]</scope>
    <source>
        <strain evidence="15">k04-0078-D8-1</strain>
    </source>
</reference>
<dbReference type="GO" id="GO:0016301">
    <property type="term" value="F:kinase activity"/>
    <property type="evidence" value="ECO:0007669"/>
    <property type="project" value="UniProtKB-KW"/>
</dbReference>
<keyword evidence="7 14" id="KW-0418">Kinase</keyword>
<dbReference type="InterPro" id="IPR005467">
    <property type="entry name" value="His_kinase_dom"/>
</dbReference>
<feature type="transmembrane region" description="Helical" evidence="11">
    <location>
        <begin position="12"/>
        <end position="37"/>
    </location>
</feature>
<evidence type="ECO:0000313" key="14">
    <source>
        <dbReference type="EMBL" id="GAA6409669.1"/>
    </source>
</evidence>
<gene>
    <name evidence="14" type="ORF">K040078D81_37860</name>
</gene>
<evidence type="ECO:0000256" key="7">
    <source>
        <dbReference type="ARBA" id="ARBA00022777"/>
    </source>
</evidence>
<dbReference type="Proteomes" id="UP001600943">
    <property type="component" value="Unassembled WGS sequence"/>
</dbReference>
<evidence type="ECO:0000256" key="11">
    <source>
        <dbReference type="SAM" id="Phobius"/>
    </source>
</evidence>
<keyword evidence="5" id="KW-0808">Transferase</keyword>
<evidence type="ECO:0000256" key="8">
    <source>
        <dbReference type="ARBA" id="ARBA00022989"/>
    </source>
</evidence>
<dbReference type="InterPro" id="IPR004358">
    <property type="entry name" value="Sig_transdc_His_kin-like_C"/>
</dbReference>
<evidence type="ECO:0000256" key="9">
    <source>
        <dbReference type="ARBA" id="ARBA00023012"/>
    </source>
</evidence>
<dbReference type="Gene3D" id="1.10.287.130">
    <property type="match status" value="1"/>
</dbReference>
<evidence type="ECO:0000256" key="4">
    <source>
        <dbReference type="ARBA" id="ARBA00022553"/>
    </source>
</evidence>
<dbReference type="InterPro" id="IPR003661">
    <property type="entry name" value="HisK_dim/P_dom"/>
</dbReference>
<dbReference type="EC" id="2.7.13.3" evidence="3"/>
<dbReference type="RefSeq" id="WP_390407568.1">
    <property type="nucleotide sequence ID" value="NZ_BAABYW010000001.1"/>
</dbReference>